<feature type="transmembrane region" description="Helical" evidence="1">
    <location>
        <begin position="152"/>
        <end position="174"/>
    </location>
</feature>
<protein>
    <recommendedName>
        <fullName evidence="4">DUF443 family protein</fullName>
    </recommendedName>
</protein>
<evidence type="ECO:0000313" key="3">
    <source>
        <dbReference type="Proteomes" id="UP000245021"/>
    </source>
</evidence>
<dbReference type="Proteomes" id="UP000245021">
    <property type="component" value="Unassembled WGS sequence"/>
</dbReference>
<dbReference type="EMBL" id="BFFO01000007">
    <property type="protein sequence ID" value="GBG97082.1"/>
    <property type="molecule type" value="Genomic_DNA"/>
</dbReference>
<keyword evidence="1" id="KW-0812">Transmembrane</keyword>
<feature type="transmembrane region" description="Helical" evidence="1">
    <location>
        <begin position="112"/>
        <end position="132"/>
    </location>
</feature>
<sequence>MDLKSISDFLKIKEDNLVISDIPADKTQLGILHTSGFDFITYSEDPYNKDFDLSPSERREWEKTHPLKEGWIVVKQSNLLAALFPFLSSKIWRTAYVLPHDFLEESVTKSGGLPIGTGFGIAVALIILSQVQRFADFTFNFSKSDLSSWSKFIFTFGLLLMGFLIWFLLMYGFWRVGSRFTYKEIQNKIKTGKKIKIRGGGRTKNRTALIAWLIAIIGLMIQASIEKNSLIMPISDSMFVFGIAIIVGCLMEMMPLENFDEMEIKDE</sequence>
<gene>
    <name evidence="2" type="ORF">NtB2_01219</name>
</gene>
<feature type="transmembrane region" description="Helical" evidence="1">
    <location>
        <begin position="207"/>
        <end position="225"/>
    </location>
</feature>
<keyword evidence="1" id="KW-1133">Transmembrane helix</keyword>
<feature type="transmembrane region" description="Helical" evidence="1">
    <location>
        <begin position="237"/>
        <end position="256"/>
    </location>
</feature>
<evidence type="ECO:0000313" key="2">
    <source>
        <dbReference type="EMBL" id="GBG97082.1"/>
    </source>
</evidence>
<evidence type="ECO:0000256" key="1">
    <source>
        <dbReference type="SAM" id="Phobius"/>
    </source>
</evidence>
<comment type="caution">
    <text evidence="2">The sequence shown here is derived from an EMBL/GenBank/DDBJ whole genome shotgun (WGS) entry which is preliminary data.</text>
</comment>
<dbReference type="AlphaFoldDB" id="A0A2R5HGH4"/>
<proteinExistence type="predicted"/>
<reference evidence="2 3" key="1">
    <citation type="journal article" date="2018" name="Genome Announc.">
        <title>Draft Genome Sequence of Lactococcus sp. Strain NtB2 (JCM 32569), Isolated from the Gut of the Higher Termite Nasutitermes takasagoensis.</title>
        <authorList>
            <person name="Noda S."/>
            <person name="Aihara C."/>
            <person name="Yuki M."/>
            <person name="Ohkuma M."/>
        </authorList>
    </citation>
    <scope>NUCLEOTIDE SEQUENCE [LARGE SCALE GENOMIC DNA]</scope>
    <source>
        <strain evidence="2 3">NtB2</strain>
    </source>
</reference>
<keyword evidence="3" id="KW-1185">Reference proteome</keyword>
<organism evidence="2 3">
    <name type="scientific">Lactococcus termiticola</name>
    <dbReference type="NCBI Taxonomy" id="2169526"/>
    <lineage>
        <taxon>Bacteria</taxon>
        <taxon>Bacillati</taxon>
        <taxon>Bacillota</taxon>
        <taxon>Bacilli</taxon>
        <taxon>Lactobacillales</taxon>
        <taxon>Streptococcaceae</taxon>
        <taxon>Lactococcus</taxon>
    </lineage>
</organism>
<dbReference type="RefSeq" id="WP_109246044.1">
    <property type="nucleotide sequence ID" value="NZ_BFFO01000007.1"/>
</dbReference>
<accession>A0A2R5HGH4</accession>
<evidence type="ECO:0008006" key="4">
    <source>
        <dbReference type="Google" id="ProtNLM"/>
    </source>
</evidence>
<name>A0A2R5HGH4_9LACT</name>
<keyword evidence="1" id="KW-0472">Membrane</keyword>